<accession>A0A923MNC7</accession>
<dbReference type="AlphaFoldDB" id="A0A923MNC7"/>
<dbReference type="Gene3D" id="1.10.10.10">
    <property type="entry name" value="Winged helix-like DNA-binding domain superfamily/Winged helix DNA-binding domain"/>
    <property type="match status" value="1"/>
</dbReference>
<sequence>MDGYKLGVVETRFAELIWQHEPLTSGELVKLCEQELQWKKSTTYTVLKKLCEHGIFQNENGTVTSLLSQEGYNAVQSEKFVEDTFDGSLPAFLAAFTTRKSLSEKDIAEIQRMIDRCGKE</sequence>
<keyword evidence="2" id="KW-0805">Transcription regulation</keyword>
<dbReference type="RefSeq" id="WP_091128866.1">
    <property type="nucleotide sequence ID" value="NZ_JACOQI010000027.1"/>
</dbReference>
<evidence type="ECO:0000256" key="3">
    <source>
        <dbReference type="ARBA" id="ARBA00023125"/>
    </source>
</evidence>
<dbReference type="Gene3D" id="1.10.4040.10">
    <property type="entry name" value="Penicillinase repressor domain"/>
    <property type="match status" value="1"/>
</dbReference>
<dbReference type="InterPro" id="IPR036388">
    <property type="entry name" value="WH-like_DNA-bd_sf"/>
</dbReference>
<dbReference type="Proteomes" id="UP000620327">
    <property type="component" value="Unassembled WGS sequence"/>
</dbReference>
<protein>
    <submittedName>
        <fullName evidence="5">BlaI/MecI/CopY family transcriptional regulator</fullName>
    </submittedName>
</protein>
<dbReference type="Pfam" id="PF03965">
    <property type="entry name" value="Penicillinase_R"/>
    <property type="match status" value="1"/>
</dbReference>
<evidence type="ECO:0000256" key="2">
    <source>
        <dbReference type="ARBA" id="ARBA00023015"/>
    </source>
</evidence>
<organism evidence="5 6">
    <name type="scientific">Dysosmobacter segnis</name>
    <dbReference type="NCBI Taxonomy" id="2763042"/>
    <lineage>
        <taxon>Bacteria</taxon>
        <taxon>Bacillati</taxon>
        <taxon>Bacillota</taxon>
        <taxon>Clostridia</taxon>
        <taxon>Eubacteriales</taxon>
        <taxon>Oscillospiraceae</taxon>
        <taxon>Dysosmobacter</taxon>
    </lineage>
</organism>
<proteinExistence type="inferred from homology"/>
<dbReference type="InterPro" id="IPR036390">
    <property type="entry name" value="WH_DNA-bd_sf"/>
</dbReference>
<dbReference type="GO" id="GO:0003677">
    <property type="term" value="F:DNA binding"/>
    <property type="evidence" value="ECO:0007669"/>
    <property type="project" value="UniProtKB-KW"/>
</dbReference>
<evidence type="ECO:0000313" key="6">
    <source>
        <dbReference type="Proteomes" id="UP000620327"/>
    </source>
</evidence>
<dbReference type="SUPFAM" id="SSF46785">
    <property type="entry name" value="Winged helix' DNA-binding domain"/>
    <property type="match status" value="1"/>
</dbReference>
<reference evidence="5" key="1">
    <citation type="submission" date="2020-08" db="EMBL/GenBank/DDBJ databases">
        <title>Genome public.</title>
        <authorList>
            <person name="Liu C."/>
            <person name="Sun Q."/>
        </authorList>
    </citation>
    <scope>NUCLEOTIDE SEQUENCE</scope>
    <source>
        <strain evidence="5">BX15</strain>
    </source>
</reference>
<dbReference type="PIRSF" id="PIRSF019455">
    <property type="entry name" value="CopR_AtkY"/>
    <property type="match status" value="1"/>
</dbReference>
<keyword evidence="3" id="KW-0238">DNA-binding</keyword>
<name>A0A923MNC7_9FIRM</name>
<evidence type="ECO:0000256" key="1">
    <source>
        <dbReference type="ARBA" id="ARBA00011046"/>
    </source>
</evidence>
<dbReference type="GO" id="GO:0045892">
    <property type="term" value="P:negative regulation of DNA-templated transcription"/>
    <property type="evidence" value="ECO:0007669"/>
    <property type="project" value="InterPro"/>
</dbReference>
<evidence type="ECO:0000313" key="5">
    <source>
        <dbReference type="EMBL" id="MBC5772007.1"/>
    </source>
</evidence>
<evidence type="ECO:0000256" key="4">
    <source>
        <dbReference type="ARBA" id="ARBA00023163"/>
    </source>
</evidence>
<dbReference type="EMBL" id="JACOQI010000027">
    <property type="protein sequence ID" value="MBC5772007.1"/>
    <property type="molecule type" value="Genomic_DNA"/>
</dbReference>
<comment type="similarity">
    <text evidence="1">Belongs to the BlaI transcriptional regulatory family.</text>
</comment>
<gene>
    <name evidence="5" type="ORF">H8Z83_17100</name>
</gene>
<dbReference type="InterPro" id="IPR005650">
    <property type="entry name" value="BlaI_family"/>
</dbReference>
<comment type="caution">
    <text evidence="5">The sequence shown here is derived from an EMBL/GenBank/DDBJ whole genome shotgun (WGS) entry which is preliminary data.</text>
</comment>
<keyword evidence="6" id="KW-1185">Reference proteome</keyword>
<keyword evidence="4" id="KW-0804">Transcription</keyword>